<dbReference type="InterPro" id="IPR050311">
    <property type="entry name" value="ORC1/CDC6"/>
</dbReference>
<feature type="region of interest" description="Disordered" evidence="11">
    <location>
        <begin position="1"/>
        <end position="59"/>
    </location>
</feature>
<dbReference type="EMBL" id="CP119903">
    <property type="protein sequence ID" value="WFD23566.1"/>
    <property type="molecule type" value="Genomic_DNA"/>
</dbReference>
<evidence type="ECO:0000256" key="7">
    <source>
        <dbReference type="ARBA" id="ARBA00022842"/>
    </source>
</evidence>
<evidence type="ECO:0000256" key="4">
    <source>
        <dbReference type="ARBA" id="ARBA00022723"/>
    </source>
</evidence>
<keyword evidence="14" id="KW-1185">Reference proteome</keyword>
<comment type="subcellular location">
    <subcellularLocation>
        <location evidence="1 10">Nucleus</location>
    </subcellularLocation>
</comment>
<dbReference type="InterPro" id="IPR003959">
    <property type="entry name" value="ATPase_AAA_core"/>
</dbReference>
<dbReference type="InterPro" id="IPR041083">
    <property type="entry name" value="AAA_lid_10"/>
</dbReference>
<protein>
    <recommendedName>
        <fullName evidence="10">Origin recognition complex subunit 1</fullName>
    </recommendedName>
</protein>
<keyword evidence="6 10" id="KW-0067">ATP-binding</keyword>
<dbReference type="PANTHER" id="PTHR10763">
    <property type="entry name" value="CELL DIVISION CONTROL PROTEIN 6-RELATED"/>
    <property type="match status" value="1"/>
</dbReference>
<evidence type="ECO:0000256" key="6">
    <source>
        <dbReference type="ARBA" id="ARBA00022840"/>
    </source>
</evidence>
<dbReference type="InterPro" id="IPR015163">
    <property type="entry name" value="Cdc6_C"/>
</dbReference>
<feature type="domain" description="AAA+ ATPase" evidence="12">
    <location>
        <begin position="145"/>
        <end position="299"/>
    </location>
</feature>
<dbReference type="GO" id="GO:0033314">
    <property type="term" value="P:mitotic DNA replication checkpoint signaling"/>
    <property type="evidence" value="ECO:0007669"/>
    <property type="project" value="TreeGrafter"/>
</dbReference>
<evidence type="ECO:0000256" key="9">
    <source>
        <dbReference type="ARBA" id="ARBA00023242"/>
    </source>
</evidence>
<dbReference type="Gene3D" id="3.40.50.300">
    <property type="entry name" value="P-loop containing nucleotide triphosphate hydrolases"/>
    <property type="match status" value="1"/>
</dbReference>
<dbReference type="GO" id="GO:0005524">
    <property type="term" value="F:ATP binding"/>
    <property type="evidence" value="ECO:0007669"/>
    <property type="project" value="UniProtKB-KW"/>
</dbReference>
<dbReference type="Proteomes" id="UP001214415">
    <property type="component" value="Chromosome 4"/>
</dbReference>
<keyword evidence="5 10" id="KW-0547">Nucleotide-binding</keyword>
<comment type="function">
    <text evidence="10">Component of the origin recognition complex (ORC) that binds origins of replication. DNA-binding is ATP-dependent, however specific DNA sequences that define origins of replication have not been identified so far. ORC is required to assemble the pre-replication complex necessary to initiate DNA replication.</text>
</comment>
<keyword evidence="3 10" id="KW-0235">DNA replication</keyword>
<keyword evidence="8 10" id="KW-0238">DNA-binding</keyword>
<keyword evidence="9 10" id="KW-0539">Nucleus</keyword>
<evidence type="ECO:0000256" key="10">
    <source>
        <dbReference type="RuleBase" id="RU365058"/>
    </source>
</evidence>
<evidence type="ECO:0000313" key="14">
    <source>
        <dbReference type="Proteomes" id="UP001214415"/>
    </source>
</evidence>
<organism evidence="13 14">
    <name type="scientific">Malassezia equina</name>
    <dbReference type="NCBI Taxonomy" id="1381935"/>
    <lineage>
        <taxon>Eukaryota</taxon>
        <taxon>Fungi</taxon>
        <taxon>Dikarya</taxon>
        <taxon>Basidiomycota</taxon>
        <taxon>Ustilaginomycotina</taxon>
        <taxon>Malasseziomycetes</taxon>
        <taxon>Malasseziales</taxon>
        <taxon>Malasseziaceae</taxon>
        <taxon>Malassezia</taxon>
    </lineage>
</organism>
<evidence type="ECO:0000256" key="2">
    <source>
        <dbReference type="ARBA" id="ARBA00008398"/>
    </source>
</evidence>
<dbReference type="Pfam" id="PF09079">
    <property type="entry name" value="WHD_Cdc6"/>
    <property type="match status" value="1"/>
</dbReference>
<dbReference type="InterPro" id="IPR027417">
    <property type="entry name" value="P-loop_NTPase"/>
</dbReference>
<dbReference type="InterPro" id="IPR003593">
    <property type="entry name" value="AAA+_ATPase"/>
</dbReference>
<dbReference type="PANTHER" id="PTHR10763:SF23">
    <property type="entry name" value="ORIGIN RECOGNITION COMPLEX SUBUNIT 1"/>
    <property type="match status" value="1"/>
</dbReference>
<evidence type="ECO:0000313" key="13">
    <source>
        <dbReference type="EMBL" id="WFD23566.1"/>
    </source>
</evidence>
<keyword evidence="4" id="KW-0479">Metal-binding</keyword>
<dbReference type="GO" id="GO:0016887">
    <property type="term" value="F:ATP hydrolysis activity"/>
    <property type="evidence" value="ECO:0007669"/>
    <property type="project" value="InterPro"/>
</dbReference>
<dbReference type="GO" id="GO:0005664">
    <property type="term" value="C:nuclear origin of replication recognition complex"/>
    <property type="evidence" value="ECO:0007669"/>
    <property type="project" value="TreeGrafter"/>
</dbReference>
<comment type="subunit">
    <text evidence="10">ORC is composed of six subunits.</text>
</comment>
<dbReference type="Pfam" id="PF17872">
    <property type="entry name" value="AAA_lid_10"/>
    <property type="match status" value="1"/>
</dbReference>
<dbReference type="SMART" id="SM00382">
    <property type="entry name" value="AAA"/>
    <property type="match status" value="1"/>
</dbReference>
<name>A0AAF0EIV5_9BASI</name>
<reference evidence="13" key="1">
    <citation type="submission" date="2023-03" db="EMBL/GenBank/DDBJ databases">
        <title>Mating type loci evolution in Malassezia.</title>
        <authorList>
            <person name="Coelho M.A."/>
        </authorList>
    </citation>
    <scope>NUCLEOTIDE SEQUENCE</scope>
    <source>
        <strain evidence="13">CBS 12830</strain>
    </source>
</reference>
<dbReference type="GO" id="GO:0003688">
    <property type="term" value="F:DNA replication origin binding"/>
    <property type="evidence" value="ECO:0007669"/>
    <property type="project" value="TreeGrafter"/>
</dbReference>
<evidence type="ECO:0000256" key="11">
    <source>
        <dbReference type="SAM" id="MobiDB-lite"/>
    </source>
</evidence>
<dbReference type="CDD" id="cd00009">
    <property type="entry name" value="AAA"/>
    <property type="match status" value="1"/>
</dbReference>
<dbReference type="AlphaFoldDB" id="A0AAF0EIV5"/>
<proteinExistence type="inferred from homology"/>
<dbReference type="GO" id="GO:0046872">
    <property type="term" value="F:metal ion binding"/>
    <property type="evidence" value="ECO:0007669"/>
    <property type="project" value="UniProtKB-KW"/>
</dbReference>
<evidence type="ECO:0000256" key="5">
    <source>
        <dbReference type="ARBA" id="ARBA00022741"/>
    </source>
</evidence>
<evidence type="ECO:0000256" key="3">
    <source>
        <dbReference type="ARBA" id="ARBA00022705"/>
    </source>
</evidence>
<evidence type="ECO:0000256" key="8">
    <source>
        <dbReference type="ARBA" id="ARBA00023125"/>
    </source>
</evidence>
<comment type="similarity">
    <text evidence="2 10">Belongs to the ORC1 family.</text>
</comment>
<sequence length="523" mass="57164">MSEGGSPLRRSTRVHSRPKLYAEEVFQEISRKPASPRTRKTPEKRTTVESPDVSPAKRQIVSAGTQAREAVAPSRKQKSALPSLALLRRPHSVHALPEAILSKMSPHERARRLLHVGSTPESLPCRQEQFVAVVGCAAEALRTGAGGCAYVCGVPGTGKTATVRESVRALQSQQERGELPAFSFVEINGMKLASPMQAYTELWCAISGTGQRLHPRAALSKLSAFFSSGMNAKKTPTVVLMDELDLFVTSRQDVIYNMFHWPDLPDSNLVVIAVANTMDLPERTLQPKVASRLGMTRIPFMPYTDRQLLDIVRARLDIDEQGQRCSSVAATAGCETVFKIDALVFASKRVANVSGDARRMLDVCRRAVEGAEERALAQQVEPAPITIHDIREVMDRMARSGRAAHIAALSRHAKLLLASMFACIRRTGVSEVVWKDVLMHHTALCRTHSVARLGMAGNDYNEHELLRPLSTLCQLGLVVAVGAGAGSARGGSYARYLLAVQEDEVHVALGEGEAEWQSLFTPR</sequence>
<dbReference type="GO" id="GO:0006270">
    <property type="term" value="P:DNA replication initiation"/>
    <property type="evidence" value="ECO:0007669"/>
    <property type="project" value="TreeGrafter"/>
</dbReference>
<dbReference type="FunFam" id="3.40.50.300:FF:000199">
    <property type="entry name" value="Origin recognition complex subunit 1"/>
    <property type="match status" value="1"/>
</dbReference>
<accession>A0AAF0EIV5</accession>
<evidence type="ECO:0000259" key="12">
    <source>
        <dbReference type="SMART" id="SM00382"/>
    </source>
</evidence>
<keyword evidence="7" id="KW-0460">Magnesium</keyword>
<evidence type="ECO:0000256" key="1">
    <source>
        <dbReference type="ARBA" id="ARBA00004123"/>
    </source>
</evidence>
<gene>
    <name evidence="13" type="primary">ORC1</name>
    <name evidence="13" type="ORF">MEQU1_002259</name>
</gene>
<dbReference type="SUPFAM" id="SSF52540">
    <property type="entry name" value="P-loop containing nucleoside triphosphate hydrolases"/>
    <property type="match status" value="1"/>
</dbReference>
<dbReference type="Pfam" id="PF00004">
    <property type="entry name" value="AAA"/>
    <property type="match status" value="1"/>
</dbReference>